<name>A0ABT4LJ12_9PROT</name>
<proteinExistence type="predicted"/>
<evidence type="ECO:0000313" key="9">
    <source>
        <dbReference type="EMBL" id="MCZ4281083.1"/>
    </source>
</evidence>
<comment type="caution">
    <text evidence="9">The sequence shown here is derived from an EMBL/GenBank/DDBJ whole genome shotgun (WGS) entry which is preliminary data.</text>
</comment>
<evidence type="ECO:0000256" key="1">
    <source>
        <dbReference type="ARBA" id="ARBA00004613"/>
    </source>
</evidence>
<evidence type="ECO:0000256" key="8">
    <source>
        <dbReference type="SAM" id="SignalP"/>
    </source>
</evidence>
<evidence type="ECO:0000256" key="3">
    <source>
        <dbReference type="ARBA" id="ARBA00022651"/>
    </source>
</evidence>
<dbReference type="PANTHER" id="PTHR38050:SF2">
    <property type="entry name" value="FERULOYL ESTERASE C-RELATED"/>
    <property type="match status" value="1"/>
</dbReference>
<keyword evidence="2" id="KW-0964">Secreted</keyword>
<evidence type="ECO:0008006" key="11">
    <source>
        <dbReference type="Google" id="ProtNLM"/>
    </source>
</evidence>
<evidence type="ECO:0000256" key="5">
    <source>
        <dbReference type="ARBA" id="ARBA00022801"/>
    </source>
</evidence>
<reference evidence="9" key="1">
    <citation type="submission" date="2022-12" db="EMBL/GenBank/DDBJ databases">
        <title>Bacterial isolates from different developmental stages of Nematostella vectensis.</title>
        <authorList>
            <person name="Fraune S."/>
        </authorList>
    </citation>
    <scope>NUCLEOTIDE SEQUENCE</scope>
    <source>
        <strain evidence="9">G21630-S1</strain>
    </source>
</reference>
<keyword evidence="6" id="KW-0119">Carbohydrate metabolism</keyword>
<accession>A0ABT4LJ12</accession>
<dbReference type="PANTHER" id="PTHR38050">
    <property type="match status" value="1"/>
</dbReference>
<dbReference type="Gene3D" id="3.40.50.1820">
    <property type="entry name" value="alpha/beta hydrolase"/>
    <property type="match status" value="1"/>
</dbReference>
<evidence type="ECO:0000256" key="2">
    <source>
        <dbReference type="ARBA" id="ARBA00022525"/>
    </source>
</evidence>
<dbReference type="RefSeq" id="WP_269423263.1">
    <property type="nucleotide sequence ID" value="NZ_JAPWGY010000003.1"/>
</dbReference>
<feature type="chain" id="PRO_5045328052" description="Polyhydroxybutyrate depolymerase" evidence="8">
    <location>
        <begin position="26"/>
        <end position="277"/>
    </location>
</feature>
<dbReference type="InterPro" id="IPR043595">
    <property type="entry name" value="FaeB/C/D"/>
</dbReference>
<keyword evidence="10" id="KW-1185">Reference proteome</keyword>
<keyword evidence="3" id="KW-0858">Xylan degradation</keyword>
<dbReference type="Proteomes" id="UP001069802">
    <property type="component" value="Unassembled WGS sequence"/>
</dbReference>
<gene>
    <name evidence="9" type="ORF">O4H49_09865</name>
</gene>
<keyword evidence="4 8" id="KW-0732">Signal</keyword>
<evidence type="ECO:0000256" key="7">
    <source>
        <dbReference type="ARBA" id="ARBA00023326"/>
    </source>
</evidence>
<feature type="signal peptide" evidence="8">
    <location>
        <begin position="1"/>
        <end position="25"/>
    </location>
</feature>
<dbReference type="EMBL" id="JAPWGY010000003">
    <property type="protein sequence ID" value="MCZ4281083.1"/>
    <property type="molecule type" value="Genomic_DNA"/>
</dbReference>
<dbReference type="InterPro" id="IPR029058">
    <property type="entry name" value="AB_hydrolase_fold"/>
</dbReference>
<dbReference type="SUPFAM" id="SSF53474">
    <property type="entry name" value="alpha/beta-Hydrolases"/>
    <property type="match status" value="1"/>
</dbReference>
<evidence type="ECO:0000313" key="10">
    <source>
        <dbReference type="Proteomes" id="UP001069802"/>
    </source>
</evidence>
<protein>
    <recommendedName>
        <fullName evidence="11">Polyhydroxybutyrate depolymerase</fullName>
    </recommendedName>
</protein>
<organism evidence="9 10">
    <name type="scientific">Kiloniella laminariae</name>
    <dbReference type="NCBI Taxonomy" id="454162"/>
    <lineage>
        <taxon>Bacteria</taxon>
        <taxon>Pseudomonadati</taxon>
        <taxon>Pseudomonadota</taxon>
        <taxon>Alphaproteobacteria</taxon>
        <taxon>Rhodospirillales</taxon>
        <taxon>Kiloniellaceae</taxon>
        <taxon>Kiloniella</taxon>
    </lineage>
</organism>
<comment type="subcellular location">
    <subcellularLocation>
        <location evidence="1">Secreted</location>
    </subcellularLocation>
</comment>
<keyword evidence="5" id="KW-0378">Hydrolase</keyword>
<evidence type="ECO:0000256" key="4">
    <source>
        <dbReference type="ARBA" id="ARBA00022729"/>
    </source>
</evidence>
<evidence type="ECO:0000256" key="6">
    <source>
        <dbReference type="ARBA" id="ARBA00023277"/>
    </source>
</evidence>
<keyword evidence="7" id="KW-0624">Polysaccharide degradation</keyword>
<sequence>MKHLELFVVLGVFALGLLIASISQAETPEDDTLVQKRDVAGGHYLVVLPGNGLVDQAMPVLFYYHGYGQSAESVIKNRNLRALAAHKGVLLVVPDGLNRSWSNVGAPSEKRDEITFTRNILHDLRATWRLDDTRIWASGFSQGGSMVWDVACYTGEEFTAFFPVAGSFWRPHPPSCQTAVNLRHIHGLSDTVVPMKGRQIGSRWYQGDVREGVAIWQDENGCKGEPVEQRLAELVCQVWDNCNSGRVLELCLHPGGHHIKMEWLAQGMEWAEKHITR</sequence>